<dbReference type="Pfam" id="PF07910">
    <property type="entry name" value="Peptidase_C78"/>
    <property type="match status" value="1"/>
</dbReference>
<comment type="caution">
    <text evidence="3">The sequence shown here is derived from an EMBL/GenBank/DDBJ whole genome shotgun (WGS) entry which is preliminary data.</text>
</comment>
<name>A0A545WB39_9HYPO</name>
<dbReference type="EMBL" id="SPUK01000002">
    <property type="protein sequence ID" value="TQV99129.1"/>
    <property type="molecule type" value="Genomic_DNA"/>
</dbReference>
<dbReference type="Gene3D" id="3.90.70.130">
    <property type="match status" value="1"/>
</dbReference>
<dbReference type="STRING" id="43265.A0A545WB39"/>
<keyword evidence="1" id="KW-0378">Hydrolase</keyword>
<dbReference type="Proteomes" id="UP000315783">
    <property type="component" value="Unassembled WGS sequence"/>
</dbReference>
<dbReference type="OrthoDB" id="288987at2759"/>
<dbReference type="GO" id="GO:0016787">
    <property type="term" value="F:hydrolase activity"/>
    <property type="evidence" value="ECO:0007669"/>
    <property type="project" value="UniProtKB-KW"/>
</dbReference>
<keyword evidence="4" id="KW-1185">Reference proteome</keyword>
<evidence type="ECO:0000256" key="1">
    <source>
        <dbReference type="ARBA" id="ARBA00022801"/>
    </source>
</evidence>
<gene>
    <name evidence="3" type="ORF">IF1G_01344</name>
</gene>
<dbReference type="AlphaFoldDB" id="A0A545WB39"/>
<organism evidence="3 4">
    <name type="scientific">Cordyceps javanica</name>
    <dbReference type="NCBI Taxonomy" id="43265"/>
    <lineage>
        <taxon>Eukaryota</taxon>
        <taxon>Fungi</taxon>
        <taxon>Dikarya</taxon>
        <taxon>Ascomycota</taxon>
        <taxon>Pezizomycotina</taxon>
        <taxon>Sordariomycetes</taxon>
        <taxon>Hypocreomycetidae</taxon>
        <taxon>Hypocreales</taxon>
        <taxon>Cordycipitaceae</taxon>
        <taxon>Cordyceps</taxon>
    </lineage>
</organism>
<proteinExistence type="predicted"/>
<feature type="domain" description="UFSP1/2/DUB catalytic" evidence="2">
    <location>
        <begin position="12"/>
        <end position="183"/>
    </location>
</feature>
<evidence type="ECO:0000259" key="2">
    <source>
        <dbReference type="Pfam" id="PF07910"/>
    </source>
</evidence>
<protein>
    <submittedName>
        <fullName evidence="3">Peptidase family c78 domain-containing protein</fullName>
    </submittedName>
</protein>
<dbReference type="InterPro" id="IPR012462">
    <property type="entry name" value="UFSP1/2_DUB_cat"/>
</dbReference>
<sequence>MATEIGPRVFPEGLPNIFQLQDQIEDAWDNGYNSRGREETGGIKGTRKFIGTQEAQALFSNLNIKCSPRRFQDSKERPAFEQVVDDIDSYFQRSCPSIEEDGTKVHSTMLPPIYFQRPGHSSVIIGLEKTVQNERHLLIFDPGHRYQDATHSLQAFSQRRKQDTLEPYRLRFEKLRKYDTFELLYLTLGAED</sequence>
<evidence type="ECO:0000313" key="4">
    <source>
        <dbReference type="Proteomes" id="UP000315783"/>
    </source>
</evidence>
<accession>A0A545WB39</accession>
<reference evidence="3 4" key="1">
    <citation type="journal article" date="2019" name="Appl. Microbiol. Biotechnol.">
        <title>Genome sequence of Isaria javanica and comparative genome analysis insights into family S53 peptidase evolution in fungal entomopathogens.</title>
        <authorList>
            <person name="Lin R."/>
            <person name="Zhang X."/>
            <person name="Xin B."/>
            <person name="Zou M."/>
            <person name="Gao Y."/>
            <person name="Qin F."/>
            <person name="Hu Q."/>
            <person name="Xie B."/>
            <person name="Cheng X."/>
        </authorList>
    </citation>
    <scope>NUCLEOTIDE SEQUENCE [LARGE SCALE GENOMIC DNA]</scope>
    <source>
        <strain evidence="3 4">IJ1G</strain>
    </source>
</reference>
<evidence type="ECO:0000313" key="3">
    <source>
        <dbReference type="EMBL" id="TQV99129.1"/>
    </source>
</evidence>